<dbReference type="Pfam" id="PF00288">
    <property type="entry name" value="GHMP_kinases_N"/>
    <property type="match status" value="1"/>
</dbReference>
<comment type="caution">
    <text evidence="8">The sequence shown here is derived from an EMBL/GenBank/DDBJ whole genome shotgun (WGS) entry which is preliminary data.</text>
</comment>
<gene>
    <name evidence="8" type="ORF">OM076_06855</name>
</gene>
<reference evidence="8" key="1">
    <citation type="submission" date="2022-10" db="EMBL/GenBank/DDBJ databases">
        <title>The WGS of Solirubrobacter ginsenosidimutans DSM 21036.</title>
        <authorList>
            <person name="Jiang Z."/>
        </authorList>
    </citation>
    <scope>NUCLEOTIDE SEQUENCE</scope>
    <source>
        <strain evidence="8">DSM 21036</strain>
    </source>
</reference>
<dbReference type="EMBL" id="JAPDOD010000004">
    <property type="protein sequence ID" value="MDA0159973.1"/>
    <property type="molecule type" value="Genomic_DNA"/>
</dbReference>
<evidence type="ECO:0000259" key="6">
    <source>
        <dbReference type="Pfam" id="PF00288"/>
    </source>
</evidence>
<dbReference type="GO" id="GO:0008652">
    <property type="term" value="P:amino acid biosynthetic process"/>
    <property type="evidence" value="ECO:0007669"/>
    <property type="project" value="UniProtKB-KW"/>
</dbReference>
<dbReference type="PIRSF" id="PIRSF004884">
    <property type="entry name" value="Sugar_kin_arch"/>
    <property type="match status" value="1"/>
</dbReference>
<dbReference type="InterPro" id="IPR004422">
    <property type="entry name" value="RFAP_synthase"/>
</dbReference>
<name>A0A9X3S3V2_9ACTN</name>
<keyword evidence="5" id="KW-0067">ATP-binding</keyword>
<sequence>MKVRVEAPARLHLGMLAVAGDGPRRFGGVGVAVSRPAVVIEARPADELVVEGVEAERALVFARRCRDALGLQGGGHLRIVEAIPPHVGLGSGTKLALAVAQALIALRGRRVAAPALAEAAGRAARSSVGLWTFALGGLVVEGGVRRDSERPSPLLTRHAVPDEWRIVLVVPTAEPGLSGTAENQAFARLVPSAERSAAIAQLVLTSLLPALVEHDVEEFGGALTRVQQLVGDAFAAVQGGRFHPRAGALVEALLDGGAAGAGQSSWGPAVYGVVGSEAAGRELASRMEEIVGAAGSVALVKVDNHGARCERA</sequence>
<evidence type="ECO:0000313" key="9">
    <source>
        <dbReference type="Proteomes" id="UP001149140"/>
    </source>
</evidence>
<dbReference type="RefSeq" id="WP_270038742.1">
    <property type="nucleotide sequence ID" value="NZ_JAPDOD010000004.1"/>
</dbReference>
<dbReference type="Proteomes" id="UP001149140">
    <property type="component" value="Unassembled WGS sequence"/>
</dbReference>
<evidence type="ECO:0000256" key="5">
    <source>
        <dbReference type="ARBA" id="ARBA00022840"/>
    </source>
</evidence>
<evidence type="ECO:0008006" key="10">
    <source>
        <dbReference type="Google" id="ProtNLM"/>
    </source>
</evidence>
<dbReference type="Gene3D" id="3.30.70.890">
    <property type="entry name" value="GHMP kinase, C-terminal domain"/>
    <property type="match status" value="1"/>
</dbReference>
<keyword evidence="9" id="KW-1185">Reference proteome</keyword>
<dbReference type="Gene3D" id="3.30.230.10">
    <property type="match status" value="1"/>
</dbReference>
<dbReference type="InterPro" id="IPR014721">
    <property type="entry name" value="Ribsml_uS5_D2-typ_fold_subgr"/>
</dbReference>
<dbReference type="InterPro" id="IPR020568">
    <property type="entry name" value="Ribosomal_Su5_D2-typ_SF"/>
</dbReference>
<protein>
    <recommendedName>
        <fullName evidence="10">GHMP kinase N-terminal domain-containing protein</fullName>
    </recommendedName>
</protein>
<accession>A0A9X3S3V2</accession>
<dbReference type="GO" id="GO:0005524">
    <property type="term" value="F:ATP binding"/>
    <property type="evidence" value="ECO:0007669"/>
    <property type="project" value="UniProtKB-KW"/>
</dbReference>
<dbReference type="Pfam" id="PF08544">
    <property type="entry name" value="GHMP_kinases_C"/>
    <property type="match status" value="1"/>
</dbReference>
<dbReference type="NCBIfam" id="TIGR00144">
    <property type="entry name" value="beta_RFAP_syn"/>
    <property type="match status" value="1"/>
</dbReference>
<dbReference type="InterPro" id="IPR036554">
    <property type="entry name" value="GHMP_kinase_C_sf"/>
</dbReference>
<keyword evidence="4" id="KW-0418">Kinase</keyword>
<dbReference type="InterPro" id="IPR006204">
    <property type="entry name" value="GHMP_kinase_N_dom"/>
</dbReference>
<keyword evidence="2" id="KW-0808">Transferase</keyword>
<evidence type="ECO:0000256" key="3">
    <source>
        <dbReference type="ARBA" id="ARBA00022741"/>
    </source>
</evidence>
<dbReference type="InterPro" id="IPR013750">
    <property type="entry name" value="GHMP_kinase_C_dom"/>
</dbReference>
<dbReference type="PANTHER" id="PTHR20861:SF6">
    <property type="entry name" value="BETA-RIBOFURANOSYLPHENOL 5'-PHOSPHATE SYNTHASE"/>
    <property type="match status" value="1"/>
</dbReference>
<dbReference type="AlphaFoldDB" id="A0A9X3S3V2"/>
<dbReference type="PANTHER" id="PTHR20861">
    <property type="entry name" value="HOMOSERINE/4-DIPHOSPHOCYTIDYL-2-C-METHYL-D-ERYTHRITOL KINASE"/>
    <property type="match status" value="1"/>
</dbReference>
<evidence type="ECO:0000313" key="8">
    <source>
        <dbReference type="EMBL" id="MDA0159973.1"/>
    </source>
</evidence>
<dbReference type="GO" id="GO:0016301">
    <property type="term" value="F:kinase activity"/>
    <property type="evidence" value="ECO:0007669"/>
    <property type="project" value="UniProtKB-KW"/>
</dbReference>
<feature type="domain" description="GHMP kinase C-terminal" evidence="7">
    <location>
        <begin position="207"/>
        <end position="289"/>
    </location>
</feature>
<evidence type="ECO:0000256" key="1">
    <source>
        <dbReference type="ARBA" id="ARBA00022605"/>
    </source>
</evidence>
<evidence type="ECO:0000259" key="7">
    <source>
        <dbReference type="Pfam" id="PF08544"/>
    </source>
</evidence>
<evidence type="ECO:0000256" key="2">
    <source>
        <dbReference type="ARBA" id="ARBA00022679"/>
    </source>
</evidence>
<organism evidence="8 9">
    <name type="scientific">Solirubrobacter ginsenosidimutans</name>
    <dbReference type="NCBI Taxonomy" id="490573"/>
    <lineage>
        <taxon>Bacteria</taxon>
        <taxon>Bacillati</taxon>
        <taxon>Actinomycetota</taxon>
        <taxon>Thermoleophilia</taxon>
        <taxon>Solirubrobacterales</taxon>
        <taxon>Solirubrobacteraceae</taxon>
        <taxon>Solirubrobacter</taxon>
    </lineage>
</organism>
<dbReference type="SUPFAM" id="SSF54211">
    <property type="entry name" value="Ribosomal protein S5 domain 2-like"/>
    <property type="match status" value="1"/>
</dbReference>
<evidence type="ECO:0000256" key="4">
    <source>
        <dbReference type="ARBA" id="ARBA00022777"/>
    </source>
</evidence>
<feature type="domain" description="GHMP kinase N-terminal" evidence="6">
    <location>
        <begin position="62"/>
        <end position="127"/>
    </location>
</feature>
<keyword evidence="1" id="KW-0028">Amino-acid biosynthesis</keyword>
<keyword evidence="3" id="KW-0547">Nucleotide-binding</keyword>
<proteinExistence type="predicted"/>